<keyword evidence="4" id="KW-1185">Reference proteome</keyword>
<evidence type="ECO:0008006" key="5">
    <source>
        <dbReference type="Google" id="ProtNLM"/>
    </source>
</evidence>
<dbReference type="PROSITE" id="PS00330">
    <property type="entry name" value="HEMOLYSIN_CALCIUM"/>
    <property type="match status" value="2"/>
</dbReference>
<dbReference type="Gene3D" id="2.60.120.200">
    <property type="match status" value="1"/>
</dbReference>
<sequence length="441" mass="46518">MTLLKLTAAQPNQGSLVLFPQTISTGTGFSVSFDLYAYGSSGGDGISFFLVDGNATPTQAGGFGGSLGYAPRNAEPGLVGGYLGIGFDTVGNFSIASEGRVGGRRPPLQDSVGVRGSEANNYRYLTGSRTLPISLDNPGGNRTQARRAVQIELSPAGLLSVFDDLNGDRDFNDPGEVVVDRFNVVQAGNGPVPATFKIGFAAATGALTNNHEIDNLTILSFNKRPLPGFSVGGANIIGGDRNDVLTGGRGNDTIDGRGGNDTLRGEAGNDTLLGGPGRDVLIGGPGADVLTGDAGADRFVFSGRNRTQALRTSLLRAPDRITDFNPTEGDRIQLDFDNRLKTRELPRALFNVGVINQPGITTLAQAVSTAYADTRPSQPGNQRLRANQALFFEFQGQTYLSVNDNRAAFRPNNDLLVEVTGIQFRPGDEQPGVLSARNYFA</sequence>
<dbReference type="InterPro" id="IPR011049">
    <property type="entry name" value="Serralysin-like_metalloprot_C"/>
</dbReference>
<keyword evidence="2" id="KW-0964">Secreted</keyword>
<evidence type="ECO:0000256" key="2">
    <source>
        <dbReference type="ARBA" id="ARBA00022525"/>
    </source>
</evidence>
<dbReference type="AlphaFoldDB" id="A0A6M8B8Q1"/>
<dbReference type="SUPFAM" id="SSF51120">
    <property type="entry name" value="beta-Roll"/>
    <property type="match status" value="1"/>
</dbReference>
<proteinExistence type="predicted"/>
<evidence type="ECO:0000313" key="4">
    <source>
        <dbReference type="Proteomes" id="UP000505210"/>
    </source>
</evidence>
<dbReference type="InterPro" id="IPR048165">
    <property type="entry name" value="Bluetail_dom"/>
</dbReference>
<dbReference type="InterPro" id="IPR018511">
    <property type="entry name" value="Hemolysin-typ_Ca-bd_CS"/>
</dbReference>
<gene>
    <name evidence="3" type="ORF">HPC62_17730</name>
</gene>
<dbReference type="GO" id="GO:0005509">
    <property type="term" value="F:calcium ion binding"/>
    <property type="evidence" value="ECO:0007669"/>
    <property type="project" value="InterPro"/>
</dbReference>
<evidence type="ECO:0000256" key="1">
    <source>
        <dbReference type="ARBA" id="ARBA00004613"/>
    </source>
</evidence>
<dbReference type="InterPro" id="IPR050557">
    <property type="entry name" value="RTX_toxin/Mannuronan_C5-epim"/>
</dbReference>
<dbReference type="NCBIfam" id="NF041519">
    <property type="entry name" value="bluetail"/>
    <property type="match status" value="1"/>
</dbReference>
<dbReference type="SUPFAM" id="SSF49899">
    <property type="entry name" value="Concanavalin A-like lectins/glucanases"/>
    <property type="match status" value="1"/>
</dbReference>
<dbReference type="GO" id="GO:0005576">
    <property type="term" value="C:extracellular region"/>
    <property type="evidence" value="ECO:0007669"/>
    <property type="project" value="UniProtKB-SubCell"/>
</dbReference>
<dbReference type="InterPro" id="IPR001343">
    <property type="entry name" value="Hemolysn_Ca-bd"/>
</dbReference>
<dbReference type="EMBL" id="CP053661">
    <property type="protein sequence ID" value="QKD83789.1"/>
    <property type="molecule type" value="Genomic_DNA"/>
</dbReference>
<accession>A0A6M8B8Q1</accession>
<dbReference type="RefSeq" id="WP_172357781.1">
    <property type="nucleotide sequence ID" value="NZ_CP053661.1"/>
</dbReference>
<evidence type="ECO:0000313" key="3">
    <source>
        <dbReference type="EMBL" id="QKD83789.1"/>
    </source>
</evidence>
<reference evidence="3 4" key="1">
    <citation type="submission" date="2020-05" db="EMBL/GenBank/DDBJ databases">
        <title>Complete genome sequence of of a novel Thermoleptolyngbya strain isolated from hot springs of Ganzi, Sichuan China.</title>
        <authorList>
            <person name="Tang J."/>
            <person name="Daroch M."/>
            <person name="Li L."/>
            <person name="Waleron K."/>
            <person name="Waleron M."/>
            <person name="Waleron M."/>
        </authorList>
    </citation>
    <scope>NUCLEOTIDE SEQUENCE [LARGE SCALE GENOMIC DNA]</scope>
    <source>
        <strain evidence="3 4">PKUAC-SCTA183</strain>
    </source>
</reference>
<dbReference type="Pfam" id="PF00353">
    <property type="entry name" value="HemolysinCabind"/>
    <property type="match status" value="2"/>
</dbReference>
<comment type="subcellular location">
    <subcellularLocation>
        <location evidence="1">Secreted</location>
    </subcellularLocation>
</comment>
<dbReference type="InterPro" id="IPR013320">
    <property type="entry name" value="ConA-like_dom_sf"/>
</dbReference>
<dbReference type="Gene3D" id="2.150.10.10">
    <property type="entry name" value="Serralysin-like metalloprotease, C-terminal"/>
    <property type="match status" value="1"/>
</dbReference>
<protein>
    <recommendedName>
        <fullName evidence="5">Calcium-binding protein</fullName>
    </recommendedName>
</protein>
<organism evidence="3 4">
    <name type="scientific">Thermoleptolyngbya sichuanensis A183</name>
    <dbReference type="NCBI Taxonomy" id="2737172"/>
    <lineage>
        <taxon>Bacteria</taxon>
        <taxon>Bacillati</taxon>
        <taxon>Cyanobacteriota</taxon>
        <taxon>Cyanophyceae</taxon>
        <taxon>Oculatellales</taxon>
        <taxon>Oculatellaceae</taxon>
        <taxon>Thermoleptolyngbya</taxon>
        <taxon>Thermoleptolyngbya sichuanensis</taxon>
    </lineage>
</organism>
<dbReference type="PANTHER" id="PTHR38340:SF1">
    <property type="entry name" value="S-LAYER PROTEIN"/>
    <property type="match status" value="1"/>
</dbReference>
<dbReference type="PANTHER" id="PTHR38340">
    <property type="entry name" value="S-LAYER PROTEIN"/>
    <property type="match status" value="1"/>
</dbReference>
<dbReference type="Proteomes" id="UP000505210">
    <property type="component" value="Chromosome"/>
</dbReference>
<dbReference type="PRINTS" id="PR00313">
    <property type="entry name" value="CABNDNGRPT"/>
</dbReference>
<name>A0A6M8B8Q1_9CYAN</name>
<dbReference type="KEGG" id="theu:HPC62_17730"/>